<evidence type="ECO:0000313" key="3">
    <source>
        <dbReference type="Proteomes" id="UP000667650"/>
    </source>
</evidence>
<proteinExistence type="predicted"/>
<feature type="domain" description="DUF547" evidence="1">
    <location>
        <begin position="81"/>
        <end position="184"/>
    </location>
</feature>
<dbReference type="PANTHER" id="PTHR46361:SF3">
    <property type="entry name" value="ELECTRON CARRIER_ PROTEIN DISULFIDE OXIDOREDUCTASE"/>
    <property type="match status" value="1"/>
</dbReference>
<dbReference type="EMBL" id="JAAABI010000002">
    <property type="protein sequence ID" value="NAY92102.1"/>
    <property type="molecule type" value="Genomic_DNA"/>
</dbReference>
<accession>A0A964TC24</accession>
<gene>
    <name evidence="2" type="ORF">GTQ34_09230</name>
</gene>
<comment type="caution">
    <text evidence="2">The sequence shown here is derived from an EMBL/GenBank/DDBJ whole genome shotgun (WGS) entry which is preliminary data.</text>
</comment>
<reference evidence="2" key="1">
    <citation type="submission" date="2020-01" db="EMBL/GenBank/DDBJ databases">
        <title>Muricauda ochracea sp. nov., isolated from a tidal flat of Garorim bay in Korea.</title>
        <authorList>
            <person name="Kim D."/>
            <person name="Yoo Y."/>
            <person name="Kim J.-J."/>
        </authorList>
    </citation>
    <scope>NUCLEOTIDE SEQUENCE</scope>
    <source>
        <strain evidence="2">JGD-17</strain>
    </source>
</reference>
<dbReference type="RefSeq" id="WP_166523492.1">
    <property type="nucleotide sequence ID" value="NZ_JAAABI010000002.1"/>
</dbReference>
<name>A0A964TC24_9FLAO</name>
<dbReference type="Pfam" id="PF04784">
    <property type="entry name" value="DUF547"/>
    <property type="match status" value="1"/>
</dbReference>
<dbReference type="Proteomes" id="UP000667650">
    <property type="component" value="Unassembled WGS sequence"/>
</dbReference>
<protein>
    <submittedName>
        <fullName evidence="2">DUF547 domain-containing protein</fullName>
    </submittedName>
</protein>
<keyword evidence="3" id="KW-1185">Reference proteome</keyword>
<dbReference type="InterPro" id="IPR006869">
    <property type="entry name" value="DUF547"/>
</dbReference>
<evidence type="ECO:0000259" key="1">
    <source>
        <dbReference type="Pfam" id="PF04784"/>
    </source>
</evidence>
<evidence type="ECO:0000313" key="2">
    <source>
        <dbReference type="EMBL" id="NAY92102.1"/>
    </source>
</evidence>
<dbReference type="AlphaFoldDB" id="A0A964TC24"/>
<sequence length="247" mass="28659">MNFISYLFFGLLLIACKGNTENLLAQDHVSLSKPSHTQWNDMLRNYVDDNGNVDYQNIAKHPSQLEDYLTHLAENPPASIWSKNEKLAYFINLYNAATIKLIVDNYPVESIKDIPFRWKKKWIKVGQEVTSLNDIEHKVLRKMNEPRIHFAINCASFSCPKLLNIAFTAENMEALLSKAAEEFINDPKRNRFEMDTAYLSEIFKWFKGDFTGKSSLLGFINSYLKKPIPEDVDIDYLDYDWSLNEAK</sequence>
<dbReference type="PANTHER" id="PTHR46361">
    <property type="entry name" value="ELECTRON CARRIER/ PROTEIN DISULFIDE OXIDOREDUCTASE"/>
    <property type="match status" value="1"/>
</dbReference>
<organism evidence="2 3">
    <name type="scientific">Flagellimonas ochracea</name>
    <dbReference type="NCBI Taxonomy" id="2696472"/>
    <lineage>
        <taxon>Bacteria</taxon>
        <taxon>Pseudomonadati</taxon>
        <taxon>Bacteroidota</taxon>
        <taxon>Flavobacteriia</taxon>
        <taxon>Flavobacteriales</taxon>
        <taxon>Flavobacteriaceae</taxon>
        <taxon>Flagellimonas</taxon>
    </lineage>
</organism>